<dbReference type="HAMAP" id="MF_00336">
    <property type="entry name" value="BioD"/>
    <property type="match status" value="1"/>
</dbReference>
<dbReference type="CDD" id="cd03109">
    <property type="entry name" value="DTBS"/>
    <property type="match status" value="1"/>
</dbReference>
<keyword evidence="3 9" id="KW-0479">Metal-binding</keyword>
<dbReference type="PIRSF" id="PIRSF006755">
    <property type="entry name" value="DTB_synth"/>
    <property type="match status" value="1"/>
</dbReference>
<keyword evidence="6 9" id="KW-0067">ATP-binding</keyword>
<feature type="binding site" evidence="9">
    <location>
        <position position="214"/>
    </location>
    <ligand>
        <name>ATP</name>
        <dbReference type="ChEBI" id="CHEBI:30616"/>
    </ligand>
</feature>
<comment type="subcellular location">
    <subcellularLocation>
        <location evidence="9">Cytoplasm</location>
    </subcellularLocation>
</comment>
<dbReference type="PANTHER" id="PTHR43210:SF2">
    <property type="entry name" value="ATP-DEPENDENT DETHIOBIOTIN SYNTHETASE BIOD 2"/>
    <property type="match status" value="1"/>
</dbReference>
<dbReference type="Pfam" id="PF13500">
    <property type="entry name" value="AAA_26"/>
    <property type="match status" value="1"/>
</dbReference>
<dbReference type="UniPathway" id="UPA00078">
    <property type="reaction ID" value="UER00161"/>
</dbReference>
<feature type="binding site" evidence="9">
    <location>
        <position position="42"/>
    </location>
    <ligand>
        <name>substrate</name>
    </ligand>
</feature>
<evidence type="ECO:0000256" key="6">
    <source>
        <dbReference type="ARBA" id="ARBA00022840"/>
    </source>
</evidence>
<dbReference type="RefSeq" id="WP_074845693.1">
    <property type="nucleotide sequence ID" value="NZ_BAAACD010000016.1"/>
</dbReference>
<comment type="catalytic activity">
    <reaction evidence="8">
        <text>(7R,8S)-8-amino-7-(carboxyamino)nonanoate + ATP = (4R,5S)-dethiobiotin + ADP + phosphate + H(+)</text>
        <dbReference type="Rhea" id="RHEA:63684"/>
        <dbReference type="ChEBI" id="CHEBI:15378"/>
        <dbReference type="ChEBI" id="CHEBI:30616"/>
        <dbReference type="ChEBI" id="CHEBI:43474"/>
        <dbReference type="ChEBI" id="CHEBI:149470"/>
        <dbReference type="ChEBI" id="CHEBI:149473"/>
        <dbReference type="ChEBI" id="CHEBI:456216"/>
    </reaction>
</comment>
<dbReference type="GO" id="GO:0009102">
    <property type="term" value="P:biotin biosynthetic process"/>
    <property type="evidence" value="ECO:0007669"/>
    <property type="project" value="UniProtKB-UniRule"/>
</dbReference>
<comment type="catalytic activity">
    <reaction evidence="9">
        <text>(7R,8S)-7,8-diammoniononanoate + CO2 + ATP = (4R,5S)-dethiobiotin + ADP + phosphate + 3 H(+)</text>
        <dbReference type="Rhea" id="RHEA:15805"/>
        <dbReference type="ChEBI" id="CHEBI:15378"/>
        <dbReference type="ChEBI" id="CHEBI:16526"/>
        <dbReference type="ChEBI" id="CHEBI:30616"/>
        <dbReference type="ChEBI" id="CHEBI:43474"/>
        <dbReference type="ChEBI" id="CHEBI:149469"/>
        <dbReference type="ChEBI" id="CHEBI:149473"/>
        <dbReference type="ChEBI" id="CHEBI:456216"/>
        <dbReference type="EC" id="6.3.3.3"/>
    </reaction>
</comment>
<comment type="subunit">
    <text evidence="9">Homodimer.</text>
</comment>
<dbReference type="InterPro" id="IPR004472">
    <property type="entry name" value="DTB_synth_BioD"/>
</dbReference>
<evidence type="ECO:0000256" key="4">
    <source>
        <dbReference type="ARBA" id="ARBA00022741"/>
    </source>
</evidence>
<keyword evidence="1 9" id="KW-0963">Cytoplasm</keyword>
<protein>
    <recommendedName>
        <fullName evidence="9">ATP-dependent dethiobiotin synthetase BioD</fullName>
        <ecNumber evidence="9">6.3.3.3</ecNumber>
    </recommendedName>
    <alternativeName>
        <fullName evidence="9">DTB synthetase</fullName>
        <shortName evidence="9">DTBS</shortName>
    </alternativeName>
    <alternativeName>
        <fullName evidence="9">Dethiobiotin synthase</fullName>
    </alternativeName>
</protein>
<organism evidence="10 11">
    <name type="scientific">Clostridium cadaveris</name>
    <dbReference type="NCBI Taxonomy" id="1529"/>
    <lineage>
        <taxon>Bacteria</taxon>
        <taxon>Bacillati</taxon>
        <taxon>Bacillota</taxon>
        <taxon>Clostridia</taxon>
        <taxon>Eubacteriales</taxon>
        <taxon>Clostridiaceae</taxon>
        <taxon>Clostridium</taxon>
    </lineage>
</organism>
<dbReference type="SUPFAM" id="SSF52540">
    <property type="entry name" value="P-loop containing nucleoside triphosphate hydrolases"/>
    <property type="match status" value="1"/>
</dbReference>
<name>A0A1I2M8K7_9CLOT</name>
<keyword evidence="2 9" id="KW-0436">Ligase</keyword>
<dbReference type="STRING" id="1529.SAMN04487885_11388"/>
<dbReference type="eggNOG" id="COG0132">
    <property type="taxonomic scope" value="Bacteria"/>
</dbReference>
<feature type="active site" evidence="9">
    <location>
        <position position="38"/>
    </location>
</feature>
<accession>A0A1I2M8K7</accession>
<feature type="binding site" evidence="9">
    <location>
        <position position="55"/>
    </location>
    <ligand>
        <name>ATP</name>
        <dbReference type="ChEBI" id="CHEBI:30616"/>
    </ligand>
</feature>
<comment type="caution">
    <text evidence="9">Lacks conserved residue(s) required for the propagation of feature annotation.</text>
</comment>
<evidence type="ECO:0000313" key="10">
    <source>
        <dbReference type="EMBL" id="SFF87823.1"/>
    </source>
</evidence>
<feature type="binding site" evidence="9">
    <location>
        <begin position="179"/>
        <end position="180"/>
    </location>
    <ligand>
        <name>ATP</name>
        <dbReference type="ChEBI" id="CHEBI:30616"/>
    </ligand>
</feature>
<dbReference type="Gene3D" id="3.40.50.300">
    <property type="entry name" value="P-loop containing nucleotide triphosphate hydrolases"/>
    <property type="match status" value="1"/>
</dbReference>
<evidence type="ECO:0000256" key="1">
    <source>
        <dbReference type="ARBA" id="ARBA00022490"/>
    </source>
</evidence>
<dbReference type="GO" id="GO:0005524">
    <property type="term" value="F:ATP binding"/>
    <property type="evidence" value="ECO:0007669"/>
    <property type="project" value="UniProtKB-UniRule"/>
</dbReference>
<evidence type="ECO:0000256" key="9">
    <source>
        <dbReference type="HAMAP-Rule" id="MF_00336"/>
    </source>
</evidence>
<feature type="binding site" evidence="9">
    <location>
        <position position="116"/>
    </location>
    <ligand>
        <name>Mg(2+)</name>
        <dbReference type="ChEBI" id="CHEBI:18420"/>
    </ligand>
</feature>
<feature type="binding site" evidence="9">
    <location>
        <begin position="116"/>
        <end position="119"/>
    </location>
    <ligand>
        <name>ATP</name>
        <dbReference type="ChEBI" id="CHEBI:30616"/>
    </ligand>
</feature>
<evidence type="ECO:0000256" key="7">
    <source>
        <dbReference type="ARBA" id="ARBA00022842"/>
    </source>
</evidence>
<keyword evidence="11" id="KW-1185">Reference proteome</keyword>
<evidence type="ECO:0000313" key="11">
    <source>
        <dbReference type="Proteomes" id="UP000182135"/>
    </source>
</evidence>
<dbReference type="EC" id="6.3.3.3" evidence="9"/>
<gene>
    <name evidence="9" type="primary">bioD</name>
    <name evidence="10" type="ORF">SAMN04487885_11388</name>
</gene>
<feature type="binding site" evidence="9">
    <location>
        <position position="55"/>
    </location>
    <ligand>
        <name>Mg(2+)</name>
        <dbReference type="ChEBI" id="CHEBI:18420"/>
    </ligand>
</feature>
<dbReference type="PANTHER" id="PTHR43210">
    <property type="entry name" value="DETHIOBIOTIN SYNTHETASE"/>
    <property type="match status" value="1"/>
</dbReference>
<dbReference type="AlphaFoldDB" id="A0A1I2M8K7"/>
<comment type="cofactor">
    <cofactor evidence="9">
        <name>Mg(2+)</name>
        <dbReference type="ChEBI" id="CHEBI:18420"/>
    </cofactor>
</comment>
<sequence>MSKGIFITATGTDVGKTYISSLIIRKLRKAGINCGYYKAALSGAEEINGKLIPGDASYVYEKANIPGDPNKSVSYIFEEAVSPHLAARLNGEEVRLNKIKANFNRIKSECDYVVVEGSGGIICPLYKGKKTIMLTDVIKEFNLSTIVVADSGLGSINATLLTMEYIKSQNIKVNALVLNRYNDDDIIHRDNKKYFKDTLSIPIYICKDNHGNLNIDSEKIMDLCTEI</sequence>
<dbReference type="GO" id="GO:0005829">
    <property type="term" value="C:cytosol"/>
    <property type="evidence" value="ECO:0007669"/>
    <property type="project" value="TreeGrafter"/>
</dbReference>
<evidence type="ECO:0000256" key="8">
    <source>
        <dbReference type="ARBA" id="ARBA00047386"/>
    </source>
</evidence>
<dbReference type="OrthoDB" id="9802097at2"/>
<keyword evidence="7 9" id="KW-0460">Magnesium</keyword>
<feature type="binding site" evidence="9">
    <location>
        <position position="17"/>
    </location>
    <ligand>
        <name>Mg(2+)</name>
        <dbReference type="ChEBI" id="CHEBI:18420"/>
    </ligand>
</feature>
<dbReference type="Proteomes" id="UP000182135">
    <property type="component" value="Unassembled WGS sequence"/>
</dbReference>
<comment type="similarity">
    <text evidence="9">Belongs to the dethiobiotin synthetase family.</text>
</comment>
<keyword evidence="4 9" id="KW-0547">Nucleotide-binding</keyword>
<evidence type="ECO:0000256" key="2">
    <source>
        <dbReference type="ARBA" id="ARBA00022598"/>
    </source>
</evidence>
<comment type="pathway">
    <text evidence="9">Cofactor biosynthesis; biotin biosynthesis; biotin from 7,8-diaminononanoate: step 1/2.</text>
</comment>
<keyword evidence="5 9" id="KW-0093">Biotin biosynthesis</keyword>
<evidence type="ECO:0000256" key="5">
    <source>
        <dbReference type="ARBA" id="ARBA00022756"/>
    </source>
</evidence>
<dbReference type="GO" id="GO:0000287">
    <property type="term" value="F:magnesium ion binding"/>
    <property type="evidence" value="ECO:0007669"/>
    <property type="project" value="UniProtKB-UniRule"/>
</dbReference>
<dbReference type="NCBIfam" id="TIGR00347">
    <property type="entry name" value="bioD"/>
    <property type="match status" value="1"/>
</dbReference>
<dbReference type="GO" id="GO:0004141">
    <property type="term" value="F:dethiobiotin synthase activity"/>
    <property type="evidence" value="ECO:0007669"/>
    <property type="project" value="UniProtKB-UniRule"/>
</dbReference>
<evidence type="ECO:0000256" key="3">
    <source>
        <dbReference type="ARBA" id="ARBA00022723"/>
    </source>
</evidence>
<dbReference type="EMBL" id="FOOE01000013">
    <property type="protein sequence ID" value="SFF87823.1"/>
    <property type="molecule type" value="Genomic_DNA"/>
</dbReference>
<dbReference type="InterPro" id="IPR027417">
    <property type="entry name" value="P-loop_NTPase"/>
</dbReference>
<comment type="function">
    <text evidence="9">Catalyzes a mechanistically unusual reaction, the ATP-dependent insertion of CO2 between the N7 and N8 nitrogen atoms of 7,8-diaminopelargonic acid (DAPA, also called 7,8-diammoniononanoate) to form a ureido ring.</text>
</comment>
<proteinExistence type="inferred from homology"/>
<feature type="binding site" evidence="9">
    <location>
        <begin position="13"/>
        <end position="18"/>
    </location>
    <ligand>
        <name>ATP</name>
        <dbReference type="ChEBI" id="CHEBI:30616"/>
    </ligand>
</feature>
<reference evidence="10 11" key="1">
    <citation type="submission" date="2016-10" db="EMBL/GenBank/DDBJ databases">
        <authorList>
            <person name="de Groot N.N."/>
        </authorList>
    </citation>
    <scope>NUCLEOTIDE SEQUENCE [LARGE SCALE GENOMIC DNA]</scope>
    <source>
        <strain evidence="10 11">NLAE-zl-G419</strain>
    </source>
</reference>